<feature type="region of interest" description="Disordered" evidence="1">
    <location>
        <begin position="156"/>
        <end position="184"/>
    </location>
</feature>
<protein>
    <submittedName>
        <fullName evidence="2">Uncharacterized protein</fullName>
    </submittedName>
</protein>
<dbReference type="Gene3D" id="1.20.5.340">
    <property type="match status" value="1"/>
</dbReference>
<comment type="caution">
    <text evidence="2">The sequence shown here is derived from an EMBL/GenBank/DDBJ whole genome shotgun (WGS) entry which is preliminary data.</text>
</comment>
<reference evidence="2 3" key="1">
    <citation type="submission" date="2018-03" db="EMBL/GenBank/DDBJ databases">
        <title>Draft genome sequence of Rohu Carp (Labeo rohita).</title>
        <authorList>
            <person name="Das P."/>
            <person name="Kushwaha B."/>
            <person name="Joshi C.G."/>
            <person name="Kumar D."/>
            <person name="Nagpure N.S."/>
            <person name="Sahoo L."/>
            <person name="Das S.P."/>
            <person name="Bit A."/>
            <person name="Patnaik S."/>
            <person name="Meher P.K."/>
            <person name="Jayasankar P."/>
            <person name="Koringa P.G."/>
            <person name="Patel N.V."/>
            <person name="Hinsu A.T."/>
            <person name="Kumar R."/>
            <person name="Pandey M."/>
            <person name="Agarwal S."/>
            <person name="Srivastava S."/>
            <person name="Singh M."/>
            <person name="Iquebal M.A."/>
            <person name="Jaiswal S."/>
            <person name="Angadi U.B."/>
            <person name="Kumar N."/>
            <person name="Raza M."/>
            <person name="Shah T.M."/>
            <person name="Rai A."/>
            <person name="Jena J.K."/>
        </authorList>
    </citation>
    <scope>NUCLEOTIDE SEQUENCE [LARGE SCALE GENOMIC DNA]</scope>
    <source>
        <strain evidence="2">DASCIFA01</strain>
        <tissue evidence="2">Testis</tissue>
    </source>
</reference>
<feature type="compositionally biased region" description="Gly residues" evidence="1">
    <location>
        <begin position="174"/>
        <end position="184"/>
    </location>
</feature>
<dbReference type="Proteomes" id="UP000290572">
    <property type="component" value="Unassembled WGS sequence"/>
</dbReference>
<accession>A0A498LM43</accession>
<name>A0A498LM43_LABRO</name>
<evidence type="ECO:0000313" key="3">
    <source>
        <dbReference type="Proteomes" id="UP000290572"/>
    </source>
</evidence>
<dbReference type="AlphaFoldDB" id="A0A498LM43"/>
<keyword evidence="3" id="KW-1185">Reference proteome</keyword>
<gene>
    <name evidence="2" type="ORF">ROHU_012254</name>
</gene>
<feature type="compositionally biased region" description="Basic and acidic residues" evidence="1">
    <location>
        <begin position="157"/>
        <end position="171"/>
    </location>
</feature>
<dbReference type="EMBL" id="QBIY01013359">
    <property type="protein sequence ID" value="RXN06657.1"/>
    <property type="molecule type" value="Genomic_DNA"/>
</dbReference>
<evidence type="ECO:0000256" key="1">
    <source>
        <dbReference type="SAM" id="MobiDB-lite"/>
    </source>
</evidence>
<organism evidence="2 3">
    <name type="scientific">Labeo rohita</name>
    <name type="common">Indian major carp</name>
    <name type="synonym">Cyprinus rohita</name>
    <dbReference type="NCBI Taxonomy" id="84645"/>
    <lineage>
        <taxon>Eukaryota</taxon>
        <taxon>Metazoa</taxon>
        <taxon>Chordata</taxon>
        <taxon>Craniata</taxon>
        <taxon>Vertebrata</taxon>
        <taxon>Euteleostomi</taxon>
        <taxon>Actinopterygii</taxon>
        <taxon>Neopterygii</taxon>
        <taxon>Teleostei</taxon>
        <taxon>Ostariophysi</taxon>
        <taxon>Cypriniformes</taxon>
        <taxon>Cyprinidae</taxon>
        <taxon>Labeoninae</taxon>
        <taxon>Labeonini</taxon>
        <taxon>Labeo</taxon>
    </lineage>
</organism>
<evidence type="ECO:0000313" key="2">
    <source>
        <dbReference type="EMBL" id="RXN06657.1"/>
    </source>
</evidence>
<proteinExistence type="predicted"/>
<sequence length="184" mass="21343">MRNIPECCELLNFFSEIFSFTHDVEETDVNCYVVLTQRSLLTGKHKKDISLTHNAEWMGKLVLSSKTQKGLRRERKSEMLQMKWPVVIFLASPLSSRVTGLQRLVLFIFRTGTVCWPKRTLKRYKTRISQTEEDVTTLRQKAKKLEQTVETLTNKIQDLEDRGRESKDGRPTGKSGGLGRMRFC</sequence>